<dbReference type="Proteomes" id="UP000594015">
    <property type="component" value="Chromosome"/>
</dbReference>
<accession>A0AAE7NP70</accession>
<gene>
    <name evidence="1" type="ORF">WN72_22915</name>
</gene>
<dbReference type="AlphaFoldDB" id="A0AAE7NP70"/>
<name>A0AAE7NP70_9BRAD</name>
<evidence type="ECO:0000313" key="2">
    <source>
        <dbReference type="Proteomes" id="UP000594015"/>
    </source>
</evidence>
<organism evidence="1 2">
    <name type="scientific">Bradyrhizobium arachidis</name>
    <dbReference type="NCBI Taxonomy" id="858423"/>
    <lineage>
        <taxon>Bacteria</taxon>
        <taxon>Pseudomonadati</taxon>
        <taxon>Pseudomonadota</taxon>
        <taxon>Alphaproteobacteria</taxon>
        <taxon>Hyphomicrobiales</taxon>
        <taxon>Nitrobacteraceae</taxon>
        <taxon>Bradyrhizobium</taxon>
    </lineage>
</organism>
<sequence>MKHLTTAREVVEHLGGLERVCELTQAKSKTAYNWPTRAKSFPASTYVVMQRALRRRNASAPAHLWNQRGV</sequence>
<evidence type="ECO:0000313" key="1">
    <source>
        <dbReference type="EMBL" id="QOZ68856.1"/>
    </source>
</evidence>
<dbReference type="EMBL" id="CP030050">
    <property type="protein sequence ID" value="QOZ68856.1"/>
    <property type="molecule type" value="Genomic_DNA"/>
</dbReference>
<dbReference type="KEGG" id="barh:WN72_22915"/>
<proteinExistence type="predicted"/>
<protein>
    <submittedName>
        <fullName evidence="1">Uncharacterized protein</fullName>
    </submittedName>
</protein>
<dbReference type="RefSeq" id="WP_092220037.1">
    <property type="nucleotide sequence ID" value="NZ_CP030050.1"/>
</dbReference>
<reference evidence="1 2" key="1">
    <citation type="submission" date="2018-06" db="EMBL/GenBank/DDBJ databases">
        <title>Comparative genomics of Bradyrhizobium nodulating Arachidis hypogaea.</title>
        <authorList>
            <person name="Li Y."/>
        </authorList>
    </citation>
    <scope>NUCLEOTIDE SEQUENCE [LARGE SCALE GENOMIC DNA]</scope>
    <source>
        <strain evidence="1 2">CCBAU 051107</strain>
    </source>
</reference>